<dbReference type="PROSITE" id="PS01124">
    <property type="entry name" value="HTH_ARAC_FAMILY_2"/>
    <property type="match status" value="1"/>
</dbReference>
<keyword evidence="2" id="KW-0238">DNA-binding</keyword>
<proteinExistence type="predicted"/>
<dbReference type="OrthoDB" id="9782503at2"/>
<feature type="domain" description="HTH araC/xylS-type" evidence="4">
    <location>
        <begin position="188"/>
        <end position="285"/>
    </location>
</feature>
<dbReference type="PANTHER" id="PTHR43280">
    <property type="entry name" value="ARAC-FAMILY TRANSCRIPTIONAL REGULATOR"/>
    <property type="match status" value="1"/>
</dbReference>
<dbReference type="AlphaFoldDB" id="A0A0M6X1P5"/>
<dbReference type="SUPFAM" id="SSF51215">
    <property type="entry name" value="Regulatory protein AraC"/>
    <property type="match status" value="1"/>
</dbReference>
<dbReference type="SUPFAM" id="SSF46689">
    <property type="entry name" value="Homeodomain-like"/>
    <property type="match status" value="2"/>
</dbReference>
<dbReference type="EMBL" id="CVRS01000131">
    <property type="protein sequence ID" value="CRL43434.1"/>
    <property type="molecule type" value="Genomic_DNA"/>
</dbReference>
<dbReference type="InterPro" id="IPR018060">
    <property type="entry name" value="HTH_AraC"/>
</dbReference>
<dbReference type="Gene3D" id="1.10.10.60">
    <property type="entry name" value="Homeodomain-like"/>
    <property type="match status" value="2"/>
</dbReference>
<keyword evidence="3" id="KW-0804">Transcription</keyword>
<evidence type="ECO:0000259" key="4">
    <source>
        <dbReference type="PROSITE" id="PS01124"/>
    </source>
</evidence>
<reference evidence="6" key="1">
    <citation type="submission" date="2015-05" db="EMBL/GenBank/DDBJ databases">
        <authorList>
            <consortium name="Pathogen Informatics"/>
        </authorList>
    </citation>
    <scope>NUCLEOTIDE SEQUENCE [LARGE SCALE GENOMIC DNA]</scope>
    <source>
        <strain evidence="6">L1-83</strain>
    </source>
</reference>
<dbReference type="InterPro" id="IPR020449">
    <property type="entry name" value="Tscrpt_reg_AraC-type_HTH"/>
</dbReference>
<evidence type="ECO:0000256" key="2">
    <source>
        <dbReference type="ARBA" id="ARBA00023125"/>
    </source>
</evidence>
<name>A0A0M6X1P5_9FIRM</name>
<dbReference type="PANTHER" id="PTHR43280:SF2">
    <property type="entry name" value="HTH-TYPE TRANSCRIPTIONAL REGULATOR EXSA"/>
    <property type="match status" value="1"/>
</dbReference>
<dbReference type="InterPro" id="IPR013096">
    <property type="entry name" value="Cupin_2"/>
</dbReference>
<protein>
    <submittedName>
        <fullName evidence="5">AraC family transcriptional regulator</fullName>
    </submittedName>
</protein>
<sequence length="292" mass="34678">MAKNLQTKFSTRQYMLSRDFEIYYYNEPASEKVSIHSHDYYEFYFFLEGDVSIWIEGEQYPLKYGDMVLIPPGIKHMAVVHGNEIPYRRFVFWISVEYCNQLMEVSSSYGYLMQNVLVKKTYIFHNDLITFNTIQYRIFQLIEEIKSERFGKEAKVSLCVNDLVLQLNRIVYEQQNPKSEKEEQNLYQNIIYYIDDHLDEELSLEQLAGQFFVSKYHIAHIFKEQMGLSVHQYILKKRMQASKAAILGETSITDVYTMFGFKDYSSFYRAFKKEFGVSPKEYKEVHGVVQKG</sequence>
<keyword evidence="1" id="KW-0805">Transcription regulation</keyword>
<dbReference type="PRINTS" id="PR00032">
    <property type="entry name" value="HTHARAC"/>
</dbReference>
<gene>
    <name evidence="5" type="ORF">RIL183_10481</name>
</gene>
<dbReference type="STRING" id="360807.ERS852392_00699"/>
<evidence type="ECO:0000256" key="1">
    <source>
        <dbReference type="ARBA" id="ARBA00023015"/>
    </source>
</evidence>
<dbReference type="InterPro" id="IPR037923">
    <property type="entry name" value="HTH-like"/>
</dbReference>
<dbReference type="SMART" id="SM00342">
    <property type="entry name" value="HTH_ARAC"/>
    <property type="match status" value="1"/>
</dbReference>
<dbReference type="Pfam" id="PF07883">
    <property type="entry name" value="Cupin_2"/>
    <property type="match status" value="1"/>
</dbReference>
<dbReference type="Proteomes" id="UP000049828">
    <property type="component" value="Unassembled WGS sequence"/>
</dbReference>
<dbReference type="Pfam" id="PF12833">
    <property type="entry name" value="HTH_18"/>
    <property type="match status" value="1"/>
</dbReference>
<evidence type="ECO:0000313" key="6">
    <source>
        <dbReference type="Proteomes" id="UP000049828"/>
    </source>
</evidence>
<accession>A0A0M6X1P5</accession>
<evidence type="ECO:0000313" key="5">
    <source>
        <dbReference type="EMBL" id="CRL43434.1"/>
    </source>
</evidence>
<dbReference type="RefSeq" id="WP_055040637.1">
    <property type="nucleotide sequence ID" value="NZ_CVRS01000131.1"/>
</dbReference>
<evidence type="ECO:0000256" key="3">
    <source>
        <dbReference type="ARBA" id="ARBA00023163"/>
    </source>
</evidence>
<dbReference type="Gene3D" id="2.60.120.10">
    <property type="entry name" value="Jelly Rolls"/>
    <property type="match status" value="1"/>
</dbReference>
<keyword evidence="6" id="KW-1185">Reference proteome</keyword>
<dbReference type="GO" id="GO:0003700">
    <property type="term" value="F:DNA-binding transcription factor activity"/>
    <property type="evidence" value="ECO:0007669"/>
    <property type="project" value="InterPro"/>
</dbReference>
<dbReference type="InterPro" id="IPR014710">
    <property type="entry name" value="RmlC-like_jellyroll"/>
</dbReference>
<dbReference type="InterPro" id="IPR009057">
    <property type="entry name" value="Homeodomain-like_sf"/>
</dbReference>
<organism evidence="5 6">
    <name type="scientific">Roseburia inulinivorans</name>
    <dbReference type="NCBI Taxonomy" id="360807"/>
    <lineage>
        <taxon>Bacteria</taxon>
        <taxon>Bacillati</taxon>
        <taxon>Bacillota</taxon>
        <taxon>Clostridia</taxon>
        <taxon>Lachnospirales</taxon>
        <taxon>Lachnospiraceae</taxon>
        <taxon>Roseburia</taxon>
    </lineage>
</organism>
<dbReference type="GO" id="GO:0043565">
    <property type="term" value="F:sequence-specific DNA binding"/>
    <property type="evidence" value="ECO:0007669"/>
    <property type="project" value="InterPro"/>
</dbReference>